<evidence type="ECO:0000313" key="2">
    <source>
        <dbReference type="EMBL" id="KAK5840756.1"/>
    </source>
</evidence>
<organism evidence="2 3">
    <name type="scientific">Gossypium arboreum</name>
    <name type="common">Tree cotton</name>
    <name type="synonym">Gossypium nanking</name>
    <dbReference type="NCBI Taxonomy" id="29729"/>
    <lineage>
        <taxon>Eukaryota</taxon>
        <taxon>Viridiplantae</taxon>
        <taxon>Streptophyta</taxon>
        <taxon>Embryophyta</taxon>
        <taxon>Tracheophyta</taxon>
        <taxon>Spermatophyta</taxon>
        <taxon>Magnoliopsida</taxon>
        <taxon>eudicotyledons</taxon>
        <taxon>Gunneridae</taxon>
        <taxon>Pentapetalae</taxon>
        <taxon>rosids</taxon>
        <taxon>malvids</taxon>
        <taxon>Malvales</taxon>
        <taxon>Malvaceae</taxon>
        <taxon>Malvoideae</taxon>
        <taxon>Gossypium</taxon>
    </lineage>
</organism>
<name>A0ABR0QP06_GOSAR</name>
<feature type="region of interest" description="Disordered" evidence="1">
    <location>
        <begin position="160"/>
        <end position="193"/>
    </location>
</feature>
<feature type="compositionally biased region" description="Basic and acidic residues" evidence="1">
    <location>
        <begin position="176"/>
        <end position="193"/>
    </location>
</feature>
<accession>A0ABR0QP06</accession>
<protein>
    <submittedName>
        <fullName evidence="2">Uncharacterized protein</fullName>
    </submittedName>
</protein>
<sequence>MKATTTTSCDGEGIGEIVVNRGKTKMRVEFDVVFPFLPKPIQVELPLFNGTDLEEWLASNGRNCQEMVLLDAATMSTGRLAPFGRSDLTAILGDRNRIAERQKSKLIQTTTVEDYQTRLKTLLCAQPTDFLQPAPTENLEDKVLLSRGGYVKERAEISEVGNEDITTGGARNQETVTKDNRELHSSLRERKAS</sequence>
<gene>
    <name evidence="2" type="ORF">PVK06_009659</name>
</gene>
<evidence type="ECO:0000313" key="3">
    <source>
        <dbReference type="Proteomes" id="UP001358586"/>
    </source>
</evidence>
<evidence type="ECO:0000256" key="1">
    <source>
        <dbReference type="SAM" id="MobiDB-lite"/>
    </source>
</evidence>
<comment type="caution">
    <text evidence="2">The sequence shown here is derived from an EMBL/GenBank/DDBJ whole genome shotgun (WGS) entry which is preliminary data.</text>
</comment>
<reference evidence="2 3" key="1">
    <citation type="submission" date="2023-03" db="EMBL/GenBank/DDBJ databases">
        <title>WGS of Gossypium arboreum.</title>
        <authorList>
            <person name="Yu D."/>
        </authorList>
    </citation>
    <scope>NUCLEOTIDE SEQUENCE [LARGE SCALE GENOMIC DNA]</scope>
    <source>
        <tissue evidence="2">Leaf</tissue>
    </source>
</reference>
<dbReference type="Proteomes" id="UP001358586">
    <property type="component" value="Chromosome 3"/>
</dbReference>
<dbReference type="EMBL" id="JARKNE010000003">
    <property type="protein sequence ID" value="KAK5840756.1"/>
    <property type="molecule type" value="Genomic_DNA"/>
</dbReference>
<proteinExistence type="predicted"/>
<keyword evidence="3" id="KW-1185">Reference proteome</keyword>